<proteinExistence type="predicted"/>
<feature type="chain" id="PRO_5039160195" evidence="1">
    <location>
        <begin position="27"/>
        <end position="155"/>
    </location>
</feature>
<comment type="caution">
    <text evidence="2">The sequence shown here is derived from an EMBL/GenBank/DDBJ whole genome shotgun (WGS) entry which is preliminary data.</text>
</comment>
<protein>
    <submittedName>
        <fullName evidence="2">Uncharacterized protein</fullName>
    </submittedName>
</protein>
<gene>
    <name evidence="2" type="ORF">H9875_00645</name>
</gene>
<reference evidence="2" key="1">
    <citation type="journal article" date="2021" name="PeerJ">
        <title>Extensive microbial diversity within the chicken gut microbiome revealed by metagenomics and culture.</title>
        <authorList>
            <person name="Gilroy R."/>
            <person name="Ravi A."/>
            <person name="Getino M."/>
            <person name="Pursley I."/>
            <person name="Horton D.L."/>
            <person name="Alikhan N.F."/>
            <person name="Baker D."/>
            <person name="Gharbi K."/>
            <person name="Hall N."/>
            <person name="Watson M."/>
            <person name="Adriaenssens E.M."/>
            <person name="Foster-Nyarko E."/>
            <person name="Jarju S."/>
            <person name="Secka A."/>
            <person name="Antonio M."/>
            <person name="Oren A."/>
            <person name="Chaudhuri R.R."/>
            <person name="La Ragione R."/>
            <person name="Hildebrand F."/>
            <person name="Pallen M.J."/>
        </authorList>
    </citation>
    <scope>NUCLEOTIDE SEQUENCE</scope>
    <source>
        <strain evidence="2">CHK173-259</strain>
    </source>
</reference>
<keyword evidence="1" id="KW-0732">Signal</keyword>
<dbReference type="Proteomes" id="UP000886822">
    <property type="component" value="Unassembled WGS sequence"/>
</dbReference>
<evidence type="ECO:0000313" key="3">
    <source>
        <dbReference type="Proteomes" id="UP000886822"/>
    </source>
</evidence>
<name>A0A9D1QQV4_9LACO</name>
<feature type="signal peptide" evidence="1">
    <location>
        <begin position="1"/>
        <end position="26"/>
    </location>
</feature>
<reference evidence="2" key="2">
    <citation type="submission" date="2021-04" db="EMBL/GenBank/DDBJ databases">
        <authorList>
            <person name="Gilroy R."/>
        </authorList>
    </citation>
    <scope>NUCLEOTIDE SEQUENCE</scope>
    <source>
        <strain evidence="2">CHK173-259</strain>
    </source>
</reference>
<evidence type="ECO:0000256" key="1">
    <source>
        <dbReference type="SAM" id="SignalP"/>
    </source>
</evidence>
<sequence>MLRTKLMLGVAMVGVCTMATVQPVQAKVKAATTPKVLRGTWGNTHDLSKQLPRYVEVTKHWVRYGKSGMDGYNTKAIKVKKLGHWKDGNTYLYRIRVVYGLPGYKRDFHQYLYFLRNTYQGKHMLYFDHSYNKLFDDKLHNAYIKPQEFGLKVKL</sequence>
<dbReference type="AlphaFoldDB" id="A0A9D1QQV4"/>
<accession>A0A9D1QQV4</accession>
<organism evidence="2 3">
    <name type="scientific">Candidatus Levilactobacillus faecigallinarum</name>
    <dbReference type="NCBI Taxonomy" id="2838638"/>
    <lineage>
        <taxon>Bacteria</taxon>
        <taxon>Bacillati</taxon>
        <taxon>Bacillota</taxon>
        <taxon>Bacilli</taxon>
        <taxon>Lactobacillales</taxon>
        <taxon>Lactobacillaceae</taxon>
        <taxon>Levilactobacillus</taxon>
    </lineage>
</organism>
<evidence type="ECO:0000313" key="2">
    <source>
        <dbReference type="EMBL" id="HIW71108.1"/>
    </source>
</evidence>
<dbReference type="EMBL" id="DXGJ01000007">
    <property type="protein sequence ID" value="HIW71108.1"/>
    <property type="molecule type" value="Genomic_DNA"/>
</dbReference>